<evidence type="ECO:0000313" key="6">
    <source>
        <dbReference type="Proteomes" id="UP001417504"/>
    </source>
</evidence>
<keyword evidence="3" id="KW-0443">Lipid metabolism</keyword>
<keyword evidence="6" id="KW-1185">Reference proteome</keyword>
<keyword evidence="2" id="KW-0378">Hydrolase</keyword>
<comment type="caution">
    <text evidence="5">The sequence shown here is derived from an EMBL/GenBank/DDBJ whole genome shotgun (WGS) entry which is preliminary data.</text>
</comment>
<comment type="similarity">
    <text evidence="1">Belongs to the 'GDSL' lipolytic enzyme family.</text>
</comment>
<proteinExistence type="inferred from homology"/>
<evidence type="ECO:0000256" key="3">
    <source>
        <dbReference type="ARBA" id="ARBA00022963"/>
    </source>
</evidence>
<evidence type="ECO:0000256" key="2">
    <source>
        <dbReference type="ARBA" id="ARBA00022801"/>
    </source>
</evidence>
<feature type="chain" id="PRO_5042913196" description="GDSL esterase/lipase" evidence="4">
    <location>
        <begin position="27"/>
        <end position="388"/>
    </location>
</feature>
<dbReference type="Proteomes" id="UP001417504">
    <property type="component" value="Unassembled WGS sequence"/>
</dbReference>
<name>A0AAP0EUS6_9MAGN</name>
<evidence type="ECO:0000256" key="4">
    <source>
        <dbReference type="SAM" id="SignalP"/>
    </source>
</evidence>
<keyword evidence="3" id="KW-0442">Lipid degradation</keyword>
<dbReference type="InterPro" id="IPR036514">
    <property type="entry name" value="SGNH_hydro_sf"/>
</dbReference>
<dbReference type="AlphaFoldDB" id="A0AAP0EUS6"/>
<reference evidence="5 6" key="1">
    <citation type="submission" date="2024-01" db="EMBL/GenBank/DDBJ databases">
        <title>Genome assemblies of Stephania.</title>
        <authorList>
            <person name="Yang L."/>
        </authorList>
    </citation>
    <scope>NUCLEOTIDE SEQUENCE [LARGE SCALE GENOMIC DNA]</scope>
    <source>
        <strain evidence="5">QJT</strain>
        <tissue evidence="5">Leaf</tissue>
    </source>
</reference>
<dbReference type="Pfam" id="PF00657">
    <property type="entry name" value="Lipase_GDSL"/>
    <property type="match status" value="1"/>
</dbReference>
<accession>A0AAP0EUS6</accession>
<sequence>MMRKCGPWRAPLLLHLVLSAAAAAAASPVVPALFILGDSSVNCGDNTFLRFLFRDGGDDPSYSHSCLRPHAHLVPDLLAEKMGLPKIPPFYAGNGTIQGLLSGLNFGSSKATILNTPPANINGTTTTTTSSSIFGFQALNQQLRQAIETFQMLQLQLGLQNARRFIQSSVFYLSLGKDDYINLFFPNHRHHSSSAAAAFARILVNQITQAIKDLYNANARKIICVGIGPLGCAPRSLWEAYDSTTKISGGNYCVKEMNEVILEYNAILSQHLYNLSLELSDAQIIFCDVYQGMMEIITRHALHGFSNVNKACCGFGPYGGMVGCLSKAMSCDAPSAHVWWDFYEPTDAVNSLLADWAWTGQPFDICQPMSIGDVCSPNNRVKDEQGLF</sequence>
<feature type="signal peptide" evidence="4">
    <location>
        <begin position="1"/>
        <end position="26"/>
    </location>
</feature>
<evidence type="ECO:0000256" key="1">
    <source>
        <dbReference type="ARBA" id="ARBA00008668"/>
    </source>
</evidence>
<dbReference type="InterPro" id="IPR051058">
    <property type="entry name" value="GDSL_Est/Lipase"/>
</dbReference>
<dbReference type="InterPro" id="IPR001087">
    <property type="entry name" value="GDSL"/>
</dbReference>
<dbReference type="PANTHER" id="PTHR45648">
    <property type="entry name" value="GDSL LIPASE/ACYLHYDROLASE FAMILY PROTEIN (AFU_ORTHOLOGUE AFUA_4G14700)"/>
    <property type="match status" value="1"/>
</dbReference>
<dbReference type="EMBL" id="JBBNAE010000009">
    <property type="protein sequence ID" value="KAK9097053.1"/>
    <property type="molecule type" value="Genomic_DNA"/>
</dbReference>
<keyword evidence="4" id="KW-0732">Signal</keyword>
<dbReference type="GO" id="GO:0016042">
    <property type="term" value="P:lipid catabolic process"/>
    <property type="evidence" value="ECO:0007669"/>
    <property type="project" value="UniProtKB-KW"/>
</dbReference>
<protein>
    <recommendedName>
        <fullName evidence="7">GDSL esterase/lipase</fullName>
    </recommendedName>
</protein>
<dbReference type="GO" id="GO:0016788">
    <property type="term" value="F:hydrolase activity, acting on ester bonds"/>
    <property type="evidence" value="ECO:0007669"/>
    <property type="project" value="InterPro"/>
</dbReference>
<evidence type="ECO:0000313" key="5">
    <source>
        <dbReference type="EMBL" id="KAK9097053.1"/>
    </source>
</evidence>
<dbReference type="Gene3D" id="3.40.50.1110">
    <property type="entry name" value="SGNH hydrolase"/>
    <property type="match status" value="1"/>
</dbReference>
<gene>
    <name evidence="5" type="ORF">Sjap_022550</name>
</gene>
<dbReference type="PANTHER" id="PTHR45648:SF7">
    <property type="entry name" value="OS12G0126100 PROTEIN"/>
    <property type="match status" value="1"/>
</dbReference>
<evidence type="ECO:0008006" key="7">
    <source>
        <dbReference type="Google" id="ProtNLM"/>
    </source>
</evidence>
<organism evidence="5 6">
    <name type="scientific">Stephania japonica</name>
    <dbReference type="NCBI Taxonomy" id="461633"/>
    <lineage>
        <taxon>Eukaryota</taxon>
        <taxon>Viridiplantae</taxon>
        <taxon>Streptophyta</taxon>
        <taxon>Embryophyta</taxon>
        <taxon>Tracheophyta</taxon>
        <taxon>Spermatophyta</taxon>
        <taxon>Magnoliopsida</taxon>
        <taxon>Ranunculales</taxon>
        <taxon>Menispermaceae</taxon>
        <taxon>Menispermoideae</taxon>
        <taxon>Cissampelideae</taxon>
        <taxon>Stephania</taxon>
    </lineage>
</organism>